<keyword evidence="4" id="KW-0472">Membrane</keyword>
<comment type="similarity">
    <text evidence="2">Belongs to the SusD family.</text>
</comment>
<evidence type="ECO:0000313" key="10">
    <source>
        <dbReference type="Proteomes" id="UP000305848"/>
    </source>
</evidence>
<dbReference type="InterPro" id="IPR011990">
    <property type="entry name" value="TPR-like_helical_dom_sf"/>
</dbReference>
<evidence type="ECO:0000313" key="9">
    <source>
        <dbReference type="EMBL" id="TKK67949.1"/>
    </source>
</evidence>
<dbReference type="PROSITE" id="PS51257">
    <property type="entry name" value="PROKAR_LIPOPROTEIN"/>
    <property type="match status" value="1"/>
</dbReference>
<evidence type="ECO:0000256" key="4">
    <source>
        <dbReference type="ARBA" id="ARBA00023136"/>
    </source>
</evidence>
<feature type="chain" id="PRO_5020454682" evidence="6">
    <location>
        <begin position="20"/>
        <end position="567"/>
    </location>
</feature>
<name>A0A4U3L163_9BACT</name>
<organism evidence="9 10">
    <name type="scientific">Ilyomonas limi</name>
    <dbReference type="NCBI Taxonomy" id="2575867"/>
    <lineage>
        <taxon>Bacteria</taxon>
        <taxon>Pseudomonadati</taxon>
        <taxon>Bacteroidota</taxon>
        <taxon>Chitinophagia</taxon>
        <taxon>Chitinophagales</taxon>
        <taxon>Chitinophagaceae</taxon>
        <taxon>Ilyomonas</taxon>
    </lineage>
</organism>
<dbReference type="InterPro" id="IPR012944">
    <property type="entry name" value="SusD_RagB_dom"/>
</dbReference>
<comment type="subcellular location">
    <subcellularLocation>
        <location evidence="1">Cell outer membrane</location>
    </subcellularLocation>
</comment>
<evidence type="ECO:0000256" key="2">
    <source>
        <dbReference type="ARBA" id="ARBA00006275"/>
    </source>
</evidence>
<evidence type="ECO:0000256" key="3">
    <source>
        <dbReference type="ARBA" id="ARBA00022729"/>
    </source>
</evidence>
<evidence type="ECO:0000259" key="7">
    <source>
        <dbReference type="Pfam" id="PF07980"/>
    </source>
</evidence>
<dbReference type="RefSeq" id="WP_137262052.1">
    <property type="nucleotide sequence ID" value="NZ_SZQL01000009.1"/>
</dbReference>
<sequence>MKKVFFSAAIIACFFAACTKENFLDQTTTTDLNEETVFSDSARSMDFLANIYSGIGFSSDLSRFNGAAGLDACSDEAEGPLSASITTYNQFATGAVSAYSIATDAWSTSYTQIRAVNQFLHHLPTIPFNDLLRKRTQGEALFLRAWYYDILLKHYGGIPLVGDTIYTTKDKISTVRNTYEECVNYITAQCDAAAALLPTSYSGLDYGRITKGACLALKARVLLYAASPLFNGGGNTEDASLKAIVGYPVYNANRWKLAADAARAVMDLGAYSLHQNASKPGYGFYELFQLRKNEEYILARMNPNNKDLENLWRPPSRGGSTTSGSFPYQNLVDAFEMGNGKAISDPESGYDPANPYANRDPRLNYTVTHNLSSIYVAYGDLSPVYTYDGEPNGDGFGVGTPTGYYGNKMCSDDVVPNYFFHDSPRCLPLMRFADILLMYAEAMNEWGGPTQEVYEAVEAIRQRAGLNPYQLPTGLSQDAMRNVIQHERRVEFAFETQRFWDVRRWKIAEQTDTQMMTGMRVKRNADGTYTYMVVDVRKHSFRPAMYLWPIPQSETAKSTDLVQNPGY</sequence>
<comment type="caution">
    <text evidence="9">The sequence shown here is derived from an EMBL/GenBank/DDBJ whole genome shotgun (WGS) entry which is preliminary data.</text>
</comment>
<evidence type="ECO:0000259" key="8">
    <source>
        <dbReference type="Pfam" id="PF14322"/>
    </source>
</evidence>
<evidence type="ECO:0000256" key="5">
    <source>
        <dbReference type="ARBA" id="ARBA00023237"/>
    </source>
</evidence>
<keyword evidence="5" id="KW-0998">Cell outer membrane</keyword>
<feature type="signal peptide" evidence="6">
    <location>
        <begin position="1"/>
        <end position="19"/>
    </location>
</feature>
<evidence type="ECO:0000256" key="1">
    <source>
        <dbReference type="ARBA" id="ARBA00004442"/>
    </source>
</evidence>
<dbReference type="GO" id="GO:0009279">
    <property type="term" value="C:cell outer membrane"/>
    <property type="evidence" value="ECO:0007669"/>
    <property type="project" value="UniProtKB-SubCell"/>
</dbReference>
<dbReference type="Gene3D" id="1.25.40.390">
    <property type="match status" value="1"/>
</dbReference>
<proteinExistence type="inferred from homology"/>
<gene>
    <name evidence="9" type="ORF">FC093_12080</name>
</gene>
<evidence type="ECO:0000256" key="6">
    <source>
        <dbReference type="SAM" id="SignalP"/>
    </source>
</evidence>
<dbReference type="SUPFAM" id="SSF48452">
    <property type="entry name" value="TPR-like"/>
    <property type="match status" value="1"/>
</dbReference>
<dbReference type="Pfam" id="PF07980">
    <property type="entry name" value="SusD_RagB"/>
    <property type="match status" value="1"/>
</dbReference>
<feature type="domain" description="SusD-like N-terminal" evidence="8">
    <location>
        <begin position="85"/>
        <end position="223"/>
    </location>
</feature>
<dbReference type="EMBL" id="SZQL01000009">
    <property type="protein sequence ID" value="TKK67949.1"/>
    <property type="molecule type" value="Genomic_DNA"/>
</dbReference>
<dbReference type="InterPro" id="IPR033985">
    <property type="entry name" value="SusD-like_N"/>
</dbReference>
<keyword evidence="10" id="KW-1185">Reference proteome</keyword>
<dbReference type="OrthoDB" id="5694214at2"/>
<keyword evidence="3 6" id="KW-0732">Signal</keyword>
<dbReference type="Proteomes" id="UP000305848">
    <property type="component" value="Unassembled WGS sequence"/>
</dbReference>
<reference evidence="9 10" key="1">
    <citation type="submission" date="2019-05" db="EMBL/GenBank/DDBJ databases">
        <title>Panacibacter sp. strain 17mud1-8 Genome sequencing and assembly.</title>
        <authorList>
            <person name="Chhetri G."/>
        </authorList>
    </citation>
    <scope>NUCLEOTIDE SEQUENCE [LARGE SCALE GENOMIC DNA]</scope>
    <source>
        <strain evidence="9 10">17mud1-8</strain>
    </source>
</reference>
<dbReference type="Pfam" id="PF14322">
    <property type="entry name" value="SusD-like_3"/>
    <property type="match status" value="1"/>
</dbReference>
<feature type="domain" description="RagB/SusD" evidence="7">
    <location>
        <begin position="302"/>
        <end position="567"/>
    </location>
</feature>
<accession>A0A4U3L163</accession>
<dbReference type="AlphaFoldDB" id="A0A4U3L163"/>
<protein>
    <submittedName>
        <fullName evidence="9">RagB/SusD family nutrient uptake outer membrane protein</fullName>
    </submittedName>
</protein>